<comment type="caution">
    <text evidence="1">The sequence shown here is derived from an EMBL/GenBank/DDBJ whole genome shotgun (WGS) entry which is preliminary data.</text>
</comment>
<evidence type="ECO:0000313" key="1">
    <source>
        <dbReference type="EMBL" id="OMP07966.1"/>
    </source>
</evidence>
<organism evidence="1 2">
    <name type="scientific">Corchorus capsularis</name>
    <name type="common">Jute</name>
    <dbReference type="NCBI Taxonomy" id="210143"/>
    <lineage>
        <taxon>Eukaryota</taxon>
        <taxon>Viridiplantae</taxon>
        <taxon>Streptophyta</taxon>
        <taxon>Embryophyta</taxon>
        <taxon>Tracheophyta</taxon>
        <taxon>Spermatophyta</taxon>
        <taxon>Magnoliopsida</taxon>
        <taxon>eudicotyledons</taxon>
        <taxon>Gunneridae</taxon>
        <taxon>Pentapetalae</taxon>
        <taxon>rosids</taxon>
        <taxon>malvids</taxon>
        <taxon>Malvales</taxon>
        <taxon>Malvaceae</taxon>
        <taxon>Grewioideae</taxon>
        <taxon>Apeibeae</taxon>
        <taxon>Corchorus</taxon>
    </lineage>
</organism>
<gene>
    <name evidence="1" type="ORF">CCACVL1_01184</name>
</gene>
<evidence type="ECO:0000313" key="2">
    <source>
        <dbReference type="Proteomes" id="UP000188268"/>
    </source>
</evidence>
<feature type="non-terminal residue" evidence="1">
    <location>
        <position position="24"/>
    </location>
</feature>
<dbReference type="AlphaFoldDB" id="A0A1R3KLK3"/>
<name>A0A1R3KLK3_COCAP</name>
<proteinExistence type="predicted"/>
<reference evidence="1 2" key="1">
    <citation type="submission" date="2013-09" db="EMBL/GenBank/DDBJ databases">
        <title>Corchorus capsularis genome sequencing.</title>
        <authorList>
            <person name="Alam M."/>
            <person name="Haque M.S."/>
            <person name="Islam M.S."/>
            <person name="Emdad E.M."/>
            <person name="Islam M.M."/>
            <person name="Ahmed B."/>
            <person name="Halim A."/>
            <person name="Hossen Q.M.M."/>
            <person name="Hossain M.Z."/>
            <person name="Ahmed R."/>
            <person name="Khan M.M."/>
            <person name="Islam R."/>
            <person name="Rashid M.M."/>
            <person name="Khan S.A."/>
            <person name="Rahman M.S."/>
            <person name="Alam M."/>
        </authorList>
    </citation>
    <scope>NUCLEOTIDE SEQUENCE [LARGE SCALE GENOMIC DNA]</scope>
    <source>
        <strain evidence="2">cv. CVL-1</strain>
        <tissue evidence="1">Whole seedling</tissue>
    </source>
</reference>
<dbReference type="Proteomes" id="UP000188268">
    <property type="component" value="Unassembled WGS sequence"/>
</dbReference>
<accession>A0A1R3KLK3</accession>
<dbReference type="EMBL" id="AWWV01004102">
    <property type="protein sequence ID" value="OMP07966.1"/>
    <property type="molecule type" value="Genomic_DNA"/>
</dbReference>
<dbReference type="Gramene" id="OMP07966">
    <property type="protein sequence ID" value="OMP07966"/>
    <property type="gene ID" value="CCACVL1_01184"/>
</dbReference>
<sequence>MSRLCINAGHCLPLSTFSHQTTSS</sequence>
<protein>
    <submittedName>
        <fullName evidence="1">Uncharacterized protein</fullName>
    </submittedName>
</protein>
<keyword evidence="2" id="KW-1185">Reference proteome</keyword>